<evidence type="ECO:0000313" key="1">
    <source>
        <dbReference type="EMBL" id="KOF89021.1"/>
    </source>
</evidence>
<organism evidence="1">
    <name type="scientific">Octopus bimaculoides</name>
    <name type="common">California two-spotted octopus</name>
    <dbReference type="NCBI Taxonomy" id="37653"/>
    <lineage>
        <taxon>Eukaryota</taxon>
        <taxon>Metazoa</taxon>
        <taxon>Spiralia</taxon>
        <taxon>Lophotrochozoa</taxon>
        <taxon>Mollusca</taxon>
        <taxon>Cephalopoda</taxon>
        <taxon>Coleoidea</taxon>
        <taxon>Octopodiformes</taxon>
        <taxon>Octopoda</taxon>
        <taxon>Incirrata</taxon>
        <taxon>Octopodidae</taxon>
        <taxon>Octopus</taxon>
    </lineage>
</organism>
<name>A0A0L8HIG4_OCTBM</name>
<dbReference type="EMBL" id="KQ418061">
    <property type="protein sequence ID" value="KOF89021.1"/>
    <property type="molecule type" value="Genomic_DNA"/>
</dbReference>
<sequence length="100" mass="11437">MKQSTILEDDILRQVKENRMKTAKEMIRKFESSGDKVSEELLMLIAEFLFKVNRKTDLGWTLQELGSRGSVENLLLLKSKGIDTGNDIVSKNIFSAYVVR</sequence>
<reference evidence="1" key="1">
    <citation type="submission" date="2015-07" db="EMBL/GenBank/DDBJ databases">
        <title>MeaNS - Measles Nucleotide Surveillance Program.</title>
        <authorList>
            <person name="Tran T."/>
            <person name="Druce J."/>
        </authorList>
    </citation>
    <scope>NUCLEOTIDE SEQUENCE</scope>
    <source>
        <strain evidence="1">UCB-OBI-ISO-001</strain>
        <tissue evidence="1">Gonad</tissue>
    </source>
</reference>
<dbReference type="OrthoDB" id="185373at2759"/>
<gene>
    <name evidence="1" type="ORF">OCBIM_22013795mg</name>
</gene>
<dbReference type="AlphaFoldDB" id="A0A0L8HIG4"/>
<protein>
    <submittedName>
        <fullName evidence="1">Uncharacterized protein</fullName>
    </submittedName>
</protein>
<proteinExistence type="predicted"/>
<accession>A0A0L8HIG4</accession>